<sequence length="81" mass="8941">MPSKYFITFKNGTPANAVDDSIKQAEASGAKIKDTYDSARRRYSIEVSDENPFIFMCTSDPNVSAVQPELESNTDADVDTQ</sequence>
<dbReference type="Gene3D" id="3.30.70.80">
    <property type="entry name" value="Peptidase S8 propeptide/proteinase inhibitor I9"/>
    <property type="match status" value="1"/>
</dbReference>
<evidence type="ECO:0008006" key="3">
    <source>
        <dbReference type="Google" id="ProtNLM"/>
    </source>
</evidence>
<dbReference type="SUPFAM" id="SSF54897">
    <property type="entry name" value="Protease propeptides/inhibitors"/>
    <property type="match status" value="1"/>
</dbReference>
<name>A0A1X2GZL5_SYNRA</name>
<dbReference type="AlphaFoldDB" id="A0A1X2GZL5"/>
<evidence type="ECO:0000313" key="2">
    <source>
        <dbReference type="Proteomes" id="UP000242180"/>
    </source>
</evidence>
<dbReference type="EMBL" id="MCGN01000013">
    <property type="protein sequence ID" value="ORY89989.1"/>
    <property type="molecule type" value="Genomic_DNA"/>
</dbReference>
<proteinExistence type="predicted"/>
<protein>
    <recommendedName>
        <fullName evidence="3">Inhibitor I9 domain-containing protein</fullName>
    </recommendedName>
</protein>
<gene>
    <name evidence="1" type="ORF">BCR43DRAFT_448131</name>
</gene>
<accession>A0A1X2GZL5</accession>
<dbReference type="InterPro" id="IPR037045">
    <property type="entry name" value="S8pro/Inhibitor_I9_sf"/>
</dbReference>
<keyword evidence="2" id="KW-1185">Reference proteome</keyword>
<reference evidence="1 2" key="1">
    <citation type="submission" date="2016-07" db="EMBL/GenBank/DDBJ databases">
        <title>Pervasive Adenine N6-methylation of Active Genes in Fungi.</title>
        <authorList>
            <consortium name="DOE Joint Genome Institute"/>
            <person name="Mondo S.J."/>
            <person name="Dannebaum R.O."/>
            <person name="Kuo R.C."/>
            <person name="Labutti K."/>
            <person name="Haridas S."/>
            <person name="Kuo A."/>
            <person name="Salamov A."/>
            <person name="Ahrendt S.R."/>
            <person name="Lipzen A."/>
            <person name="Sullivan W."/>
            <person name="Andreopoulos W.B."/>
            <person name="Clum A."/>
            <person name="Lindquist E."/>
            <person name="Daum C."/>
            <person name="Ramamoorthy G.K."/>
            <person name="Gryganskyi A."/>
            <person name="Culley D."/>
            <person name="Magnuson J.K."/>
            <person name="James T.Y."/>
            <person name="O'Malley M.A."/>
            <person name="Stajich J.E."/>
            <person name="Spatafora J.W."/>
            <person name="Visel A."/>
            <person name="Grigoriev I.V."/>
        </authorList>
    </citation>
    <scope>NUCLEOTIDE SEQUENCE [LARGE SCALE GENOMIC DNA]</scope>
    <source>
        <strain evidence="1 2">NRRL 2496</strain>
    </source>
</reference>
<dbReference type="Proteomes" id="UP000242180">
    <property type="component" value="Unassembled WGS sequence"/>
</dbReference>
<dbReference type="InParanoid" id="A0A1X2GZL5"/>
<evidence type="ECO:0000313" key="1">
    <source>
        <dbReference type="EMBL" id="ORY89989.1"/>
    </source>
</evidence>
<comment type="caution">
    <text evidence="1">The sequence shown here is derived from an EMBL/GenBank/DDBJ whole genome shotgun (WGS) entry which is preliminary data.</text>
</comment>
<organism evidence="1 2">
    <name type="scientific">Syncephalastrum racemosum</name>
    <name type="common">Filamentous fungus</name>
    <dbReference type="NCBI Taxonomy" id="13706"/>
    <lineage>
        <taxon>Eukaryota</taxon>
        <taxon>Fungi</taxon>
        <taxon>Fungi incertae sedis</taxon>
        <taxon>Mucoromycota</taxon>
        <taxon>Mucoromycotina</taxon>
        <taxon>Mucoromycetes</taxon>
        <taxon>Mucorales</taxon>
        <taxon>Syncephalastraceae</taxon>
        <taxon>Syncephalastrum</taxon>
    </lineage>
</organism>